<evidence type="ECO:0000313" key="3">
    <source>
        <dbReference type="Proteomes" id="UP001156140"/>
    </source>
</evidence>
<dbReference type="PANTHER" id="PTHR43784:SF2">
    <property type="entry name" value="GDSL-LIKE LIPASE_ACYLHYDROLASE, PUTATIVE (AFU_ORTHOLOGUE AFUA_2G00820)-RELATED"/>
    <property type="match status" value="1"/>
</dbReference>
<protein>
    <submittedName>
        <fullName evidence="2">SGNH/GDSL hydrolase family protein</fullName>
    </submittedName>
</protein>
<dbReference type="RefSeq" id="WP_281735309.1">
    <property type="nucleotide sequence ID" value="NZ_JAKETQ010000001.1"/>
</dbReference>
<keyword evidence="3" id="KW-1185">Reference proteome</keyword>
<dbReference type="Proteomes" id="UP001156140">
    <property type="component" value="Unassembled WGS sequence"/>
</dbReference>
<dbReference type="PANTHER" id="PTHR43784">
    <property type="entry name" value="GDSL-LIKE LIPASE/ACYLHYDROLASE, PUTATIVE (AFU_ORTHOLOGUE AFUA_2G00820)-RELATED"/>
    <property type="match status" value="1"/>
</dbReference>
<dbReference type="InterPro" id="IPR013830">
    <property type="entry name" value="SGNH_hydro"/>
</dbReference>
<sequence>MPITRFGDFCLGQGIRTLAVFGDSITVGEGATSPDLSWARLVAKRLDVELANAAISGTVLQGSLMADGQPRPGNGISRYRNALLGDARADALVVLYGYNDARYTTAPETFNLAAFVRDYRAILADLVPAYGNALCLGSPPFIPTIGFARGGPGFTNQSRPGFAAFATAVRALATEFHTFYAPVYETMATHPDGSLASPDITHPNDLGHAVIAEAVLAAERL</sequence>
<name>A0AA41UAU2_9HYPH</name>
<accession>A0AA41UAU2</accession>
<dbReference type="InterPro" id="IPR036514">
    <property type="entry name" value="SGNH_hydro_sf"/>
</dbReference>
<organism evidence="2 3">
    <name type="scientific">Paradevosia shaoguanensis</name>
    <dbReference type="NCBI Taxonomy" id="1335043"/>
    <lineage>
        <taxon>Bacteria</taxon>
        <taxon>Pseudomonadati</taxon>
        <taxon>Pseudomonadota</taxon>
        <taxon>Alphaproteobacteria</taxon>
        <taxon>Hyphomicrobiales</taxon>
        <taxon>Devosiaceae</taxon>
        <taxon>Paradevosia</taxon>
    </lineage>
</organism>
<dbReference type="EMBL" id="JALAZD010000001">
    <property type="protein sequence ID" value="MCI0126432.1"/>
    <property type="molecule type" value="Genomic_DNA"/>
</dbReference>
<dbReference type="Pfam" id="PF13472">
    <property type="entry name" value="Lipase_GDSL_2"/>
    <property type="match status" value="1"/>
</dbReference>
<dbReference type="AlphaFoldDB" id="A0AA41UAU2"/>
<keyword evidence="2" id="KW-0378">Hydrolase</keyword>
<evidence type="ECO:0000313" key="2">
    <source>
        <dbReference type="EMBL" id="MCI0126432.1"/>
    </source>
</evidence>
<comment type="caution">
    <text evidence="2">The sequence shown here is derived from an EMBL/GenBank/DDBJ whole genome shotgun (WGS) entry which is preliminary data.</text>
</comment>
<gene>
    <name evidence="2" type="ORF">ML536_06295</name>
</gene>
<dbReference type="SUPFAM" id="SSF52266">
    <property type="entry name" value="SGNH hydrolase"/>
    <property type="match status" value="1"/>
</dbReference>
<evidence type="ECO:0000259" key="1">
    <source>
        <dbReference type="Pfam" id="PF13472"/>
    </source>
</evidence>
<feature type="domain" description="SGNH hydrolase-type esterase" evidence="1">
    <location>
        <begin position="20"/>
        <end position="210"/>
    </location>
</feature>
<dbReference type="Gene3D" id="3.40.50.1110">
    <property type="entry name" value="SGNH hydrolase"/>
    <property type="match status" value="1"/>
</dbReference>
<proteinExistence type="predicted"/>
<dbReference type="InterPro" id="IPR053140">
    <property type="entry name" value="GDSL_Rv0518-like"/>
</dbReference>
<reference evidence="2" key="1">
    <citation type="submission" date="2022-03" db="EMBL/GenBank/DDBJ databases">
        <title>The complete genome sequence of a Methyloterrigena soli.</title>
        <authorList>
            <person name="Zi Z."/>
        </authorList>
    </citation>
    <scope>NUCLEOTIDE SEQUENCE</scope>
    <source>
        <strain evidence="2">M48</strain>
    </source>
</reference>
<dbReference type="GO" id="GO:0016788">
    <property type="term" value="F:hydrolase activity, acting on ester bonds"/>
    <property type="evidence" value="ECO:0007669"/>
    <property type="project" value="UniProtKB-ARBA"/>
</dbReference>